<evidence type="ECO:0000313" key="4">
    <source>
        <dbReference type="Proteomes" id="UP000189670"/>
    </source>
</evidence>
<dbReference type="InterPro" id="IPR029063">
    <property type="entry name" value="SAM-dependent_MTases_sf"/>
</dbReference>
<dbReference type="AlphaFoldDB" id="A0A1V1PC75"/>
<dbReference type="GO" id="GO:0071770">
    <property type="term" value="P:DIM/DIP cell wall layer assembly"/>
    <property type="evidence" value="ECO:0007669"/>
    <property type="project" value="TreeGrafter"/>
</dbReference>
<evidence type="ECO:0000313" key="3">
    <source>
        <dbReference type="EMBL" id="ETR72374.1"/>
    </source>
</evidence>
<comment type="caution">
    <text evidence="3">The sequence shown here is derived from an EMBL/GenBank/DDBJ whole genome shotgun (WGS) entry which is preliminary data.</text>
</comment>
<evidence type="ECO:0000256" key="2">
    <source>
        <dbReference type="ARBA" id="ARBA00022679"/>
    </source>
</evidence>
<gene>
    <name evidence="3" type="ORF">OMM_01779</name>
</gene>
<name>A0A1V1PC75_9BACT</name>
<dbReference type="GO" id="GO:0005886">
    <property type="term" value="C:plasma membrane"/>
    <property type="evidence" value="ECO:0007669"/>
    <property type="project" value="TreeGrafter"/>
</dbReference>
<dbReference type="Pfam" id="PF13578">
    <property type="entry name" value="Methyltransf_24"/>
    <property type="match status" value="1"/>
</dbReference>
<proteinExistence type="predicted"/>
<keyword evidence="1" id="KW-0489">Methyltransferase</keyword>
<organism evidence="3 4">
    <name type="scientific">Candidatus Magnetoglobus multicellularis str. Araruama</name>
    <dbReference type="NCBI Taxonomy" id="890399"/>
    <lineage>
        <taxon>Bacteria</taxon>
        <taxon>Pseudomonadati</taxon>
        <taxon>Thermodesulfobacteriota</taxon>
        <taxon>Desulfobacteria</taxon>
        <taxon>Desulfobacterales</taxon>
        <taxon>Desulfobacteraceae</taxon>
        <taxon>Candidatus Magnetoglobus</taxon>
    </lineage>
</organism>
<dbReference type="Gene3D" id="3.40.50.150">
    <property type="entry name" value="Vaccinia Virus protein VP39"/>
    <property type="match status" value="1"/>
</dbReference>
<dbReference type="GO" id="GO:0008168">
    <property type="term" value="F:methyltransferase activity"/>
    <property type="evidence" value="ECO:0007669"/>
    <property type="project" value="UniProtKB-KW"/>
</dbReference>
<dbReference type="GO" id="GO:0032259">
    <property type="term" value="P:methylation"/>
    <property type="evidence" value="ECO:0007669"/>
    <property type="project" value="UniProtKB-KW"/>
</dbReference>
<reference evidence="4" key="1">
    <citation type="submission" date="2012-11" db="EMBL/GenBank/DDBJ databases">
        <authorList>
            <person name="Lucero-Rivera Y.E."/>
            <person name="Tovar-Ramirez D."/>
        </authorList>
    </citation>
    <scope>NUCLEOTIDE SEQUENCE [LARGE SCALE GENOMIC DNA]</scope>
    <source>
        <strain evidence="4">Araruama</strain>
    </source>
</reference>
<keyword evidence="2" id="KW-0808">Transferase</keyword>
<dbReference type="PANTHER" id="PTHR40048:SF1">
    <property type="entry name" value="RHAMNOSYL O-METHYLTRANSFERASE"/>
    <property type="match status" value="1"/>
</dbReference>
<accession>A0A1V1PC75</accession>
<dbReference type="PANTHER" id="PTHR40048">
    <property type="entry name" value="RHAMNOSYL O-METHYLTRANSFERASE"/>
    <property type="match status" value="1"/>
</dbReference>
<protein>
    <submittedName>
        <fullName evidence="3">Secreted protein</fullName>
    </submittedName>
</protein>
<evidence type="ECO:0000256" key="1">
    <source>
        <dbReference type="ARBA" id="ARBA00022603"/>
    </source>
</evidence>
<sequence length="291" mass="33032">MQQRTNVGMKACGLRGICNLNLIVDYWGLTYLPQQISQPPIVNNQVLITNPPTPPNLYIRPEIACRFQNGQLIFRVFLIIVYDQNKNMKQYQHIIANTKGFMAIEEGQGLFKYAQKAAHLGPGLEIGSYCGKSTLYLGAGFHLNKQILFTIDHHRGSEEQQPGEEYFDSELFDNRIGKIDTLRFLRSTLEQAHLEDTVVPIVSRSETVARAWTIPLSLLFIDGSHTFESAETDYQCWTPHIMAGGFLLIHDIFPDPEKGGQAPFHIYQKAVASGFFQEIEMIETLGILRRE</sequence>
<dbReference type="Proteomes" id="UP000189670">
    <property type="component" value="Unassembled WGS sequence"/>
</dbReference>
<dbReference type="SUPFAM" id="SSF53335">
    <property type="entry name" value="S-adenosyl-L-methionine-dependent methyltransferases"/>
    <property type="match status" value="1"/>
</dbReference>
<dbReference type="EMBL" id="ATBP01000155">
    <property type="protein sequence ID" value="ETR72374.1"/>
    <property type="molecule type" value="Genomic_DNA"/>
</dbReference>